<keyword evidence="2 10" id="KW-0645">Protease</keyword>
<dbReference type="EMBL" id="PXYX01000018">
    <property type="protein sequence ID" value="PSR26889.1"/>
    <property type="molecule type" value="Genomic_DNA"/>
</dbReference>
<accession>A0A2T2WXC1</accession>
<proteinExistence type="inferred from homology"/>
<evidence type="ECO:0000256" key="8">
    <source>
        <dbReference type="ARBA" id="ARBA00023049"/>
    </source>
</evidence>
<evidence type="ECO:0000259" key="12">
    <source>
        <dbReference type="Pfam" id="PF01435"/>
    </source>
</evidence>
<protein>
    <recommendedName>
        <fullName evidence="12">Peptidase M48 domain-containing protein</fullName>
    </recommendedName>
</protein>
<keyword evidence="8 10" id="KW-0482">Metalloprotease</keyword>
<dbReference type="GO" id="GO:0046872">
    <property type="term" value="F:metal ion binding"/>
    <property type="evidence" value="ECO:0007669"/>
    <property type="project" value="UniProtKB-KW"/>
</dbReference>
<evidence type="ECO:0000313" key="14">
    <source>
        <dbReference type="Proteomes" id="UP000242705"/>
    </source>
</evidence>
<keyword evidence="9 11" id="KW-0472">Membrane</keyword>
<dbReference type="Gene3D" id="3.30.2010.10">
    <property type="entry name" value="Metalloproteases ('zincins'), catalytic domain"/>
    <property type="match status" value="1"/>
</dbReference>
<dbReference type="Proteomes" id="UP000242705">
    <property type="component" value="Unassembled WGS sequence"/>
</dbReference>
<feature type="transmembrane region" description="Helical" evidence="11">
    <location>
        <begin position="215"/>
        <end position="236"/>
    </location>
</feature>
<evidence type="ECO:0000256" key="11">
    <source>
        <dbReference type="SAM" id="Phobius"/>
    </source>
</evidence>
<evidence type="ECO:0000256" key="9">
    <source>
        <dbReference type="ARBA" id="ARBA00023136"/>
    </source>
</evidence>
<evidence type="ECO:0000256" key="7">
    <source>
        <dbReference type="ARBA" id="ARBA00022989"/>
    </source>
</evidence>
<feature type="transmembrane region" description="Helical" evidence="11">
    <location>
        <begin position="67"/>
        <end position="90"/>
    </location>
</feature>
<comment type="similarity">
    <text evidence="10">Belongs to the peptidase M48 family.</text>
</comment>
<evidence type="ECO:0000256" key="2">
    <source>
        <dbReference type="ARBA" id="ARBA00022670"/>
    </source>
</evidence>
<keyword evidence="5 10" id="KW-0378">Hydrolase</keyword>
<keyword evidence="6 10" id="KW-0862">Zinc</keyword>
<evidence type="ECO:0000313" key="13">
    <source>
        <dbReference type="EMBL" id="PSR26889.1"/>
    </source>
</evidence>
<dbReference type="InterPro" id="IPR050083">
    <property type="entry name" value="HtpX_protease"/>
</dbReference>
<gene>
    <name evidence="13" type="ORF">C7B47_09885</name>
</gene>
<keyword evidence="4" id="KW-0479">Metal-binding</keyword>
<keyword evidence="3 11" id="KW-0812">Transmembrane</keyword>
<evidence type="ECO:0000256" key="4">
    <source>
        <dbReference type="ARBA" id="ARBA00022723"/>
    </source>
</evidence>
<evidence type="ECO:0000256" key="6">
    <source>
        <dbReference type="ARBA" id="ARBA00022833"/>
    </source>
</evidence>
<dbReference type="AlphaFoldDB" id="A0A2T2WXC1"/>
<dbReference type="GO" id="GO:0006508">
    <property type="term" value="P:proteolysis"/>
    <property type="evidence" value="ECO:0007669"/>
    <property type="project" value="UniProtKB-KW"/>
</dbReference>
<feature type="transmembrane region" description="Helical" evidence="11">
    <location>
        <begin position="39"/>
        <end position="61"/>
    </location>
</feature>
<evidence type="ECO:0000256" key="1">
    <source>
        <dbReference type="ARBA" id="ARBA00022475"/>
    </source>
</evidence>
<sequence>MPELFSEKSAKISVTRWNTCSWTSRRDDMKSWQRPNFVLISRMVLVLIGIMALDLFFVWFIHHELQWPWGFEVSVGFILALVMLGGGWAVSPRLFMGSAEPLGPEWQQRVERIAFLADIPVPVLFQISSPLANAFTVRSWTGKGYAIVVTDTLLHSLRTDEFDAVIAHELAHIAHHDMTMIVIAGSLNLVLNALMQRWWILGNLLSFRQSNNNPVGLVMAGITLTWAFSTLLTRLFSRYRELAADETASVLLGSPLGLINALQNCETINRHYVMTQLARTHHKKRPILPKDLRTVEAAQLLGFIWTGVSKWSALASHPSTDERIVRLQRYWD</sequence>
<keyword evidence="1" id="KW-1003">Cell membrane</keyword>
<comment type="caution">
    <text evidence="13">The sequence shown here is derived from an EMBL/GenBank/DDBJ whole genome shotgun (WGS) entry which is preliminary data.</text>
</comment>
<feature type="transmembrane region" description="Helical" evidence="11">
    <location>
        <begin position="178"/>
        <end position="195"/>
    </location>
</feature>
<evidence type="ECO:0000256" key="3">
    <source>
        <dbReference type="ARBA" id="ARBA00022692"/>
    </source>
</evidence>
<comment type="cofactor">
    <cofactor evidence="10">
        <name>Zn(2+)</name>
        <dbReference type="ChEBI" id="CHEBI:29105"/>
    </cofactor>
    <text evidence="10">Binds 1 zinc ion per subunit.</text>
</comment>
<dbReference type="PANTHER" id="PTHR43221">
    <property type="entry name" value="PROTEASE HTPX"/>
    <property type="match status" value="1"/>
</dbReference>
<evidence type="ECO:0000256" key="10">
    <source>
        <dbReference type="RuleBase" id="RU003983"/>
    </source>
</evidence>
<organism evidence="13 14">
    <name type="scientific">Sulfobacillus thermosulfidooxidans</name>
    <dbReference type="NCBI Taxonomy" id="28034"/>
    <lineage>
        <taxon>Bacteria</taxon>
        <taxon>Bacillati</taxon>
        <taxon>Bacillota</taxon>
        <taxon>Clostridia</taxon>
        <taxon>Eubacteriales</taxon>
        <taxon>Clostridiales Family XVII. Incertae Sedis</taxon>
        <taxon>Sulfobacillus</taxon>
    </lineage>
</organism>
<dbReference type="PANTHER" id="PTHR43221:SF2">
    <property type="entry name" value="PROTEASE HTPX HOMOLOG"/>
    <property type="match status" value="1"/>
</dbReference>
<keyword evidence="7 11" id="KW-1133">Transmembrane helix</keyword>
<evidence type="ECO:0000256" key="5">
    <source>
        <dbReference type="ARBA" id="ARBA00022801"/>
    </source>
</evidence>
<feature type="domain" description="Peptidase M48" evidence="12">
    <location>
        <begin position="106"/>
        <end position="329"/>
    </location>
</feature>
<dbReference type="InterPro" id="IPR001915">
    <property type="entry name" value="Peptidase_M48"/>
</dbReference>
<reference evidence="13 14" key="1">
    <citation type="journal article" date="2014" name="BMC Genomics">
        <title>Comparison of environmental and isolate Sulfobacillus genomes reveals diverse carbon, sulfur, nitrogen, and hydrogen metabolisms.</title>
        <authorList>
            <person name="Justice N.B."/>
            <person name="Norman A."/>
            <person name="Brown C.T."/>
            <person name="Singh A."/>
            <person name="Thomas B.C."/>
            <person name="Banfield J.F."/>
        </authorList>
    </citation>
    <scope>NUCLEOTIDE SEQUENCE [LARGE SCALE GENOMIC DNA]</scope>
    <source>
        <strain evidence="13">AMDSBA5</strain>
    </source>
</reference>
<dbReference type="Pfam" id="PF01435">
    <property type="entry name" value="Peptidase_M48"/>
    <property type="match status" value="1"/>
</dbReference>
<name>A0A2T2WXC1_SULTH</name>
<dbReference type="GO" id="GO:0004222">
    <property type="term" value="F:metalloendopeptidase activity"/>
    <property type="evidence" value="ECO:0007669"/>
    <property type="project" value="InterPro"/>
</dbReference>